<dbReference type="EMBL" id="GBRH01195120">
    <property type="protein sequence ID" value="JAE02776.1"/>
    <property type="molecule type" value="Transcribed_RNA"/>
</dbReference>
<reference evidence="1" key="2">
    <citation type="journal article" date="2015" name="Data Brief">
        <title>Shoot transcriptome of the giant reed, Arundo donax.</title>
        <authorList>
            <person name="Barrero R.A."/>
            <person name="Guerrero F.D."/>
            <person name="Moolhuijzen P."/>
            <person name="Goolsby J.A."/>
            <person name="Tidwell J."/>
            <person name="Bellgard S.E."/>
            <person name="Bellgard M.I."/>
        </authorList>
    </citation>
    <scope>NUCLEOTIDE SEQUENCE</scope>
    <source>
        <tissue evidence="1">Shoot tissue taken approximately 20 cm above the soil surface</tissue>
    </source>
</reference>
<organism evidence="1">
    <name type="scientific">Arundo donax</name>
    <name type="common">Giant reed</name>
    <name type="synonym">Donax arundinaceus</name>
    <dbReference type="NCBI Taxonomy" id="35708"/>
    <lineage>
        <taxon>Eukaryota</taxon>
        <taxon>Viridiplantae</taxon>
        <taxon>Streptophyta</taxon>
        <taxon>Embryophyta</taxon>
        <taxon>Tracheophyta</taxon>
        <taxon>Spermatophyta</taxon>
        <taxon>Magnoliopsida</taxon>
        <taxon>Liliopsida</taxon>
        <taxon>Poales</taxon>
        <taxon>Poaceae</taxon>
        <taxon>PACMAD clade</taxon>
        <taxon>Arundinoideae</taxon>
        <taxon>Arundineae</taxon>
        <taxon>Arundo</taxon>
    </lineage>
</organism>
<name>A0A0A9EY14_ARUDO</name>
<sequence>MLASSERGFDICPIVCFELISRRLMLNMVATFRLPLS</sequence>
<reference evidence="1" key="1">
    <citation type="submission" date="2014-09" db="EMBL/GenBank/DDBJ databases">
        <authorList>
            <person name="Magalhaes I.L.F."/>
            <person name="Oliveira U."/>
            <person name="Santos F.R."/>
            <person name="Vidigal T.H.D.A."/>
            <person name="Brescovit A.D."/>
            <person name="Santos A.J."/>
        </authorList>
    </citation>
    <scope>NUCLEOTIDE SEQUENCE</scope>
    <source>
        <tissue evidence="1">Shoot tissue taken approximately 20 cm above the soil surface</tissue>
    </source>
</reference>
<dbReference type="AlphaFoldDB" id="A0A0A9EY14"/>
<evidence type="ECO:0000313" key="1">
    <source>
        <dbReference type="EMBL" id="JAE02776.1"/>
    </source>
</evidence>
<proteinExistence type="predicted"/>
<accession>A0A0A9EY14</accession>
<protein>
    <submittedName>
        <fullName evidence="1">Uncharacterized protein</fullName>
    </submittedName>
</protein>